<evidence type="ECO:0000313" key="1">
    <source>
        <dbReference type="EMBL" id="SPD47498.1"/>
    </source>
</evidence>
<reference evidence="1 2" key="1">
    <citation type="submission" date="2018-01" db="EMBL/GenBank/DDBJ databases">
        <authorList>
            <person name="Clerissi C."/>
        </authorList>
    </citation>
    <scope>NUCLEOTIDE SEQUENCE [LARGE SCALE GENOMIC DNA]</scope>
    <source>
        <strain evidence="1">Cupriavidus taiwanensis STM 6160</strain>
    </source>
</reference>
<organism evidence="1 2">
    <name type="scientific">Cupriavidus neocaledonicus</name>
    <dbReference type="NCBI Taxonomy" id="1040979"/>
    <lineage>
        <taxon>Bacteria</taxon>
        <taxon>Pseudomonadati</taxon>
        <taxon>Pseudomonadota</taxon>
        <taxon>Betaproteobacteria</taxon>
        <taxon>Burkholderiales</taxon>
        <taxon>Burkholderiaceae</taxon>
        <taxon>Cupriavidus</taxon>
    </lineage>
</organism>
<sequence>MGPTRVFSDGLMNVSTNFCHISLRGVVSLHHIQIAPDSGQRVFEGFDAGFHAAIIRRPSTIVNAV</sequence>
<dbReference type="AlphaFoldDB" id="A0A375H9E2"/>
<dbReference type="Proteomes" id="UP000255168">
    <property type="component" value="Chromosome I"/>
</dbReference>
<accession>A0A375H9E2</accession>
<gene>
    <name evidence="1" type="ORF">CBM2607_12438</name>
</gene>
<proteinExistence type="predicted"/>
<dbReference type="EMBL" id="LT984806">
    <property type="protein sequence ID" value="SPD47498.1"/>
    <property type="molecule type" value="Genomic_DNA"/>
</dbReference>
<protein>
    <submittedName>
        <fullName evidence="1">Uncharacterized protein</fullName>
    </submittedName>
</protein>
<evidence type="ECO:0000313" key="2">
    <source>
        <dbReference type="Proteomes" id="UP000255168"/>
    </source>
</evidence>
<name>A0A375H9E2_9BURK</name>